<dbReference type="GO" id="GO:0000166">
    <property type="term" value="F:nucleotide binding"/>
    <property type="evidence" value="ECO:0007669"/>
    <property type="project" value="UniProtKB-KW"/>
</dbReference>
<gene>
    <name evidence="8" type="ORF">SAMN04487974_101773</name>
</gene>
<evidence type="ECO:0000256" key="1">
    <source>
        <dbReference type="ARBA" id="ARBA00022741"/>
    </source>
</evidence>
<accession>A0A1G7SYB1</accession>
<dbReference type="SUPFAM" id="SSF90002">
    <property type="entry name" value="Hypothetical protein YjiA, C-terminal domain"/>
    <property type="match status" value="1"/>
</dbReference>
<reference evidence="8 9" key="1">
    <citation type="submission" date="2016-10" db="EMBL/GenBank/DDBJ databases">
        <authorList>
            <person name="de Groot N.N."/>
        </authorList>
    </citation>
    <scope>NUCLEOTIDE SEQUENCE [LARGE SCALE GENOMIC DNA]</scope>
    <source>
        <strain evidence="8 9">CGMCC 1.10267</strain>
    </source>
</reference>
<comment type="function">
    <text evidence="5">Zinc chaperone that directly transfers zinc cofactor to target proteins, thereby activating them. Zinc is transferred from the CXCC motif in the GTPase domain to the zinc binding site in target proteins in a process requiring GTP hydrolysis.</text>
</comment>
<evidence type="ECO:0000256" key="4">
    <source>
        <dbReference type="ARBA" id="ARBA00034320"/>
    </source>
</evidence>
<dbReference type="RefSeq" id="WP_090591753.1">
    <property type="nucleotide sequence ID" value="NZ_FNCS01000001.1"/>
</dbReference>
<evidence type="ECO:0000256" key="6">
    <source>
        <dbReference type="ARBA" id="ARBA00049117"/>
    </source>
</evidence>
<dbReference type="STRING" id="440168.SAMN04487974_101773"/>
<sequence>MRVEPIPIVLLTGFLGSGKTTLLAQALSDPAMGDALVLVNELGSVGLDHDLLWAGGEVALSLDNGCICCSVSDDLITLLRDLFWKRLHRSITRFSRVVIETTGIADPYGILTALQTNPLVADRYRYAGTVTVIDAHKGMELIRKHDEALAQAAIADRIVLSHADATPQDVRDRLRRDLQALNGFADIVESERGSAGNAGLFDVASKVPTKLTPHTHAGHRHIDTFAIALRADRDLATVHAALEALGQAGGPNLLRAKGLVLIDDQLFVIQMVGKVITSLDPVNGPVDHEGFLVVIGKGMDVAATRAVLAGITHD</sequence>
<keyword evidence="2" id="KW-0378">Hydrolase</keyword>
<dbReference type="Proteomes" id="UP000199495">
    <property type="component" value="Unassembled WGS sequence"/>
</dbReference>
<proteinExistence type="inferred from homology"/>
<evidence type="ECO:0000313" key="9">
    <source>
        <dbReference type="Proteomes" id="UP000199495"/>
    </source>
</evidence>
<dbReference type="CDD" id="cd03112">
    <property type="entry name" value="CobW-like"/>
    <property type="match status" value="1"/>
</dbReference>
<name>A0A1G7SYB1_9HYPH</name>
<dbReference type="InterPro" id="IPR027417">
    <property type="entry name" value="P-loop_NTPase"/>
</dbReference>
<dbReference type="SUPFAM" id="SSF52540">
    <property type="entry name" value="P-loop containing nucleoside triphosphate hydrolases"/>
    <property type="match status" value="1"/>
</dbReference>
<dbReference type="EMBL" id="FNCS01000001">
    <property type="protein sequence ID" value="SDG27409.1"/>
    <property type="molecule type" value="Genomic_DNA"/>
</dbReference>
<dbReference type="PANTHER" id="PTHR13748:SF62">
    <property type="entry name" value="COBW DOMAIN-CONTAINING PROTEIN"/>
    <property type="match status" value="1"/>
</dbReference>
<protein>
    <submittedName>
        <fullName evidence="8">GTPase, G3E family</fullName>
    </submittedName>
</protein>
<dbReference type="OrthoDB" id="9808822at2"/>
<evidence type="ECO:0000256" key="5">
    <source>
        <dbReference type="ARBA" id="ARBA00045658"/>
    </source>
</evidence>
<feature type="domain" description="CobW C-terminal" evidence="7">
    <location>
        <begin position="222"/>
        <end position="312"/>
    </location>
</feature>
<evidence type="ECO:0000256" key="3">
    <source>
        <dbReference type="ARBA" id="ARBA00023186"/>
    </source>
</evidence>
<evidence type="ECO:0000313" key="8">
    <source>
        <dbReference type="EMBL" id="SDG27409.1"/>
    </source>
</evidence>
<keyword evidence="3" id="KW-0143">Chaperone</keyword>
<organism evidence="8 9">
    <name type="scientific">Pelagibacterium luteolum</name>
    <dbReference type="NCBI Taxonomy" id="440168"/>
    <lineage>
        <taxon>Bacteria</taxon>
        <taxon>Pseudomonadati</taxon>
        <taxon>Pseudomonadota</taxon>
        <taxon>Alphaproteobacteria</taxon>
        <taxon>Hyphomicrobiales</taxon>
        <taxon>Devosiaceae</taxon>
        <taxon>Pelagibacterium</taxon>
    </lineage>
</organism>
<dbReference type="Gene3D" id="3.30.1220.10">
    <property type="entry name" value="CobW-like, C-terminal domain"/>
    <property type="match status" value="1"/>
</dbReference>
<evidence type="ECO:0000256" key="2">
    <source>
        <dbReference type="ARBA" id="ARBA00022801"/>
    </source>
</evidence>
<dbReference type="GO" id="GO:0016787">
    <property type="term" value="F:hydrolase activity"/>
    <property type="evidence" value="ECO:0007669"/>
    <property type="project" value="UniProtKB-KW"/>
</dbReference>
<dbReference type="InterPro" id="IPR051316">
    <property type="entry name" value="Zinc-reg_GTPase_activator"/>
</dbReference>
<dbReference type="Gene3D" id="3.40.50.300">
    <property type="entry name" value="P-loop containing nucleotide triphosphate hydrolases"/>
    <property type="match status" value="1"/>
</dbReference>
<dbReference type="InterPro" id="IPR011629">
    <property type="entry name" value="CobW-like_C"/>
</dbReference>
<dbReference type="InterPro" id="IPR036627">
    <property type="entry name" value="CobW-likC_sf"/>
</dbReference>
<dbReference type="SMART" id="SM00833">
    <property type="entry name" value="CobW_C"/>
    <property type="match status" value="1"/>
</dbReference>
<keyword evidence="1" id="KW-0547">Nucleotide-binding</keyword>
<evidence type="ECO:0000259" key="7">
    <source>
        <dbReference type="SMART" id="SM00833"/>
    </source>
</evidence>
<dbReference type="PANTHER" id="PTHR13748">
    <property type="entry name" value="COBW-RELATED"/>
    <property type="match status" value="1"/>
</dbReference>
<dbReference type="GO" id="GO:0005737">
    <property type="term" value="C:cytoplasm"/>
    <property type="evidence" value="ECO:0007669"/>
    <property type="project" value="TreeGrafter"/>
</dbReference>
<dbReference type="Pfam" id="PF07683">
    <property type="entry name" value="CobW_C"/>
    <property type="match status" value="1"/>
</dbReference>
<comment type="catalytic activity">
    <reaction evidence="6">
        <text>GTP + H2O = GDP + phosphate + H(+)</text>
        <dbReference type="Rhea" id="RHEA:19669"/>
        <dbReference type="ChEBI" id="CHEBI:15377"/>
        <dbReference type="ChEBI" id="CHEBI:15378"/>
        <dbReference type="ChEBI" id="CHEBI:37565"/>
        <dbReference type="ChEBI" id="CHEBI:43474"/>
        <dbReference type="ChEBI" id="CHEBI:58189"/>
    </reaction>
    <physiologicalReaction direction="left-to-right" evidence="6">
        <dbReference type="Rhea" id="RHEA:19670"/>
    </physiologicalReaction>
</comment>
<comment type="similarity">
    <text evidence="4">Belongs to the SIMIBI class G3E GTPase family. ZNG1 subfamily.</text>
</comment>
<keyword evidence="9" id="KW-1185">Reference proteome</keyword>
<dbReference type="Pfam" id="PF02492">
    <property type="entry name" value="cobW"/>
    <property type="match status" value="1"/>
</dbReference>
<dbReference type="InterPro" id="IPR003495">
    <property type="entry name" value="CobW/HypB/UreG_nucleotide-bd"/>
</dbReference>
<dbReference type="AlphaFoldDB" id="A0A1G7SYB1"/>